<dbReference type="InterPro" id="IPR001295">
    <property type="entry name" value="Dihydroorotate_DH_CS"/>
</dbReference>
<dbReference type="InterPro" id="IPR005719">
    <property type="entry name" value="Dihydroorotate_DH_2"/>
</dbReference>
<feature type="binding site" evidence="11">
    <location>
        <position position="90"/>
    </location>
    <ligand>
        <name>FMN</name>
        <dbReference type="ChEBI" id="CHEBI:58210"/>
    </ligand>
</feature>
<accession>A0A1F6H0E3</accession>
<dbReference type="NCBIfam" id="NF003652">
    <property type="entry name" value="PRK05286.2-5"/>
    <property type="match status" value="1"/>
</dbReference>
<evidence type="ECO:0000256" key="5">
    <source>
        <dbReference type="ARBA" id="ARBA00022630"/>
    </source>
</evidence>
<feature type="binding site" evidence="11">
    <location>
        <begin position="321"/>
        <end position="322"/>
    </location>
    <ligand>
        <name>FMN</name>
        <dbReference type="ChEBI" id="CHEBI:58210"/>
    </ligand>
</feature>
<dbReference type="GO" id="GO:0006207">
    <property type="term" value="P:'de novo' pyrimidine nucleobase biosynthetic process"/>
    <property type="evidence" value="ECO:0007669"/>
    <property type="project" value="UniProtKB-UniRule"/>
</dbReference>
<dbReference type="GO" id="GO:0044205">
    <property type="term" value="P:'de novo' UMP biosynthetic process"/>
    <property type="evidence" value="ECO:0007669"/>
    <property type="project" value="UniProtKB-UniRule"/>
</dbReference>
<dbReference type="HAMAP" id="MF_00225">
    <property type="entry name" value="DHO_dh_type2"/>
    <property type="match status" value="1"/>
</dbReference>
<comment type="subunit">
    <text evidence="11">Monomer.</text>
</comment>
<evidence type="ECO:0000256" key="9">
    <source>
        <dbReference type="ARBA" id="ARBA00023136"/>
    </source>
</evidence>
<dbReference type="InterPro" id="IPR005720">
    <property type="entry name" value="Dihydroorotate_DH_cat"/>
</dbReference>
<dbReference type="NCBIfam" id="TIGR01036">
    <property type="entry name" value="pyrD_sub2"/>
    <property type="match status" value="1"/>
</dbReference>
<evidence type="ECO:0000256" key="4">
    <source>
        <dbReference type="ARBA" id="ARBA00005359"/>
    </source>
</evidence>
<feature type="binding site" evidence="11">
    <location>
        <begin position="115"/>
        <end position="119"/>
    </location>
    <ligand>
        <name>substrate</name>
    </ligand>
</feature>
<keyword evidence="7 11" id="KW-0665">Pyrimidine biosynthesis</keyword>
<evidence type="ECO:0000256" key="2">
    <source>
        <dbReference type="ARBA" id="ARBA00004370"/>
    </source>
</evidence>
<dbReference type="PANTHER" id="PTHR48109:SF4">
    <property type="entry name" value="DIHYDROOROTATE DEHYDROGENASE (QUINONE), MITOCHONDRIAL"/>
    <property type="match status" value="1"/>
</dbReference>
<feature type="binding site" evidence="11">
    <location>
        <position position="271"/>
    </location>
    <ligand>
        <name>FMN</name>
        <dbReference type="ChEBI" id="CHEBI:58210"/>
    </ligand>
</feature>
<dbReference type="InterPro" id="IPR013785">
    <property type="entry name" value="Aldolase_TIM"/>
</dbReference>
<dbReference type="EMBL" id="MFNF01000012">
    <property type="protein sequence ID" value="OGH03809.1"/>
    <property type="molecule type" value="Genomic_DNA"/>
</dbReference>
<evidence type="ECO:0000256" key="10">
    <source>
        <dbReference type="ARBA" id="ARBA00048639"/>
    </source>
</evidence>
<name>A0A1F6H0E3_9PROT</name>
<feature type="binding site" evidence="11">
    <location>
        <position position="181"/>
    </location>
    <ligand>
        <name>substrate</name>
    </ligand>
</feature>
<gene>
    <name evidence="11" type="primary">pyrD</name>
    <name evidence="13" type="ORF">A2557_13745</name>
</gene>
<evidence type="ECO:0000256" key="11">
    <source>
        <dbReference type="HAMAP-Rule" id="MF_00225"/>
    </source>
</evidence>
<feature type="binding site" evidence="11">
    <location>
        <position position="221"/>
    </location>
    <ligand>
        <name>FMN</name>
        <dbReference type="ChEBI" id="CHEBI:58210"/>
    </ligand>
</feature>
<feature type="binding site" evidence="11">
    <location>
        <position position="143"/>
    </location>
    <ligand>
        <name>FMN</name>
        <dbReference type="ChEBI" id="CHEBI:58210"/>
    </ligand>
</feature>
<dbReference type="PANTHER" id="PTHR48109">
    <property type="entry name" value="DIHYDROOROTATE DEHYDROGENASE (QUINONE), MITOCHONDRIAL-RELATED"/>
    <property type="match status" value="1"/>
</dbReference>
<dbReference type="GO" id="GO:0106430">
    <property type="term" value="F:dihydroorotate dehydrogenase (quinone) activity"/>
    <property type="evidence" value="ECO:0007669"/>
    <property type="project" value="UniProtKB-EC"/>
</dbReference>
<feature type="active site" description="Nucleophile" evidence="11">
    <location>
        <position position="179"/>
    </location>
</feature>
<keyword evidence="9 11" id="KW-0472">Membrane</keyword>
<comment type="catalytic activity">
    <reaction evidence="10 11">
        <text>(S)-dihydroorotate + a quinone = orotate + a quinol</text>
        <dbReference type="Rhea" id="RHEA:30187"/>
        <dbReference type="ChEBI" id="CHEBI:24646"/>
        <dbReference type="ChEBI" id="CHEBI:30839"/>
        <dbReference type="ChEBI" id="CHEBI:30864"/>
        <dbReference type="ChEBI" id="CHEBI:132124"/>
        <dbReference type="EC" id="1.3.5.2"/>
    </reaction>
</comment>
<keyword evidence="11" id="KW-1003">Cell membrane</keyword>
<dbReference type="InterPro" id="IPR050074">
    <property type="entry name" value="DHO_dehydrogenase"/>
</dbReference>
<dbReference type="Proteomes" id="UP000177583">
    <property type="component" value="Unassembled WGS sequence"/>
</dbReference>
<evidence type="ECO:0000256" key="8">
    <source>
        <dbReference type="ARBA" id="ARBA00023002"/>
    </source>
</evidence>
<dbReference type="EC" id="1.3.5.2" evidence="11"/>
<keyword evidence="8 11" id="KW-0560">Oxidoreductase</keyword>
<evidence type="ECO:0000256" key="6">
    <source>
        <dbReference type="ARBA" id="ARBA00022643"/>
    </source>
</evidence>
<evidence type="ECO:0000256" key="1">
    <source>
        <dbReference type="ARBA" id="ARBA00003125"/>
    </source>
</evidence>
<dbReference type="SUPFAM" id="SSF51395">
    <property type="entry name" value="FMN-linked oxidoreductases"/>
    <property type="match status" value="1"/>
</dbReference>
<evidence type="ECO:0000256" key="7">
    <source>
        <dbReference type="ARBA" id="ARBA00022975"/>
    </source>
</evidence>
<keyword evidence="5 11" id="KW-0285">Flavoprotein</keyword>
<comment type="caution">
    <text evidence="13">The sequence shown here is derived from an EMBL/GenBank/DDBJ whole genome shotgun (WGS) entry which is preliminary data.</text>
</comment>
<dbReference type="UniPathway" id="UPA00070">
    <property type="reaction ID" value="UER00946"/>
</dbReference>
<comment type="similarity">
    <text evidence="4 11">Belongs to the dihydroorotate dehydrogenase family. Type 2 subfamily.</text>
</comment>
<feature type="binding site" evidence="11">
    <location>
        <position position="249"/>
    </location>
    <ligand>
        <name>FMN</name>
        <dbReference type="ChEBI" id="CHEBI:58210"/>
    </ligand>
</feature>
<dbReference type="Pfam" id="PF01180">
    <property type="entry name" value="DHO_dh"/>
    <property type="match status" value="1"/>
</dbReference>
<feature type="domain" description="Dihydroorotate dehydrogenase catalytic" evidence="12">
    <location>
        <begin position="49"/>
        <end position="343"/>
    </location>
</feature>
<dbReference type="AlphaFoldDB" id="A0A1F6H0E3"/>
<comment type="cofactor">
    <cofactor evidence="11">
        <name>FMN</name>
        <dbReference type="ChEBI" id="CHEBI:58210"/>
    </cofactor>
    <text evidence="11">Binds 1 FMN per subunit.</text>
</comment>
<evidence type="ECO:0000313" key="14">
    <source>
        <dbReference type="Proteomes" id="UP000177583"/>
    </source>
</evidence>
<reference evidence="13 14" key="1">
    <citation type="journal article" date="2016" name="Nat. Commun.">
        <title>Thousands of microbial genomes shed light on interconnected biogeochemical processes in an aquifer system.</title>
        <authorList>
            <person name="Anantharaman K."/>
            <person name="Brown C.T."/>
            <person name="Hug L.A."/>
            <person name="Sharon I."/>
            <person name="Castelle C.J."/>
            <person name="Probst A.J."/>
            <person name="Thomas B.C."/>
            <person name="Singh A."/>
            <person name="Wilkins M.J."/>
            <person name="Karaoz U."/>
            <person name="Brodie E.L."/>
            <person name="Williams K.H."/>
            <person name="Hubbard S.S."/>
            <person name="Banfield J.F."/>
        </authorList>
    </citation>
    <scope>NUCLEOTIDE SEQUENCE [LARGE SCALE GENOMIC DNA]</scope>
</reference>
<dbReference type="GO" id="GO:0005737">
    <property type="term" value="C:cytoplasm"/>
    <property type="evidence" value="ECO:0007669"/>
    <property type="project" value="InterPro"/>
</dbReference>
<feature type="binding site" evidence="11">
    <location>
        <position position="70"/>
    </location>
    <ligand>
        <name>substrate</name>
    </ligand>
</feature>
<comment type="subcellular location">
    <subcellularLocation>
        <location evidence="11">Cell membrane</location>
        <topology evidence="11">Peripheral membrane protein</topology>
    </subcellularLocation>
    <subcellularLocation>
        <location evidence="2">Membrane</location>
    </subcellularLocation>
</comment>
<dbReference type="PROSITE" id="PS00911">
    <property type="entry name" value="DHODEHASE_1"/>
    <property type="match status" value="1"/>
</dbReference>
<protein>
    <recommendedName>
        <fullName evidence="11">Dihydroorotate dehydrogenase (quinone)</fullName>
        <ecNumber evidence="11">1.3.5.2</ecNumber>
    </recommendedName>
    <alternativeName>
        <fullName evidence="11">DHOdehase</fullName>
        <shortName evidence="11">DHOD</shortName>
        <shortName evidence="11">DHODase</shortName>
    </alternativeName>
    <alternativeName>
        <fullName evidence="11">Dihydroorotate oxidase</fullName>
    </alternativeName>
</protein>
<evidence type="ECO:0000313" key="13">
    <source>
        <dbReference type="EMBL" id="OGH03809.1"/>
    </source>
</evidence>
<evidence type="ECO:0000259" key="12">
    <source>
        <dbReference type="Pfam" id="PF01180"/>
    </source>
</evidence>
<feature type="binding site" evidence="11">
    <location>
        <begin position="66"/>
        <end position="70"/>
    </location>
    <ligand>
        <name>FMN</name>
        <dbReference type="ChEBI" id="CHEBI:58210"/>
    </ligand>
</feature>
<sequence length="362" mass="39193">MFRFLKPLLYQLEPEWVHEATLGVSRAVGSSRRLERLVEILYDFEDQRLAVELGPLSFPNPVGLAAGFDKNGVALSLLYALGFGAVEVGTVTPRPQPGNPKPRLFRLVEDQAIVNRMGFNNHGVEALVAQVQGRKFGRPLGVNLGKNKDTPNEQAAQDYCIGLEKAYEVGDYFTINISSPNTVGLRDLQSEESLVPLLKAILEHRQKLANRSGNKKPLWLKVAPDLSQEALTVVCQIALELRLDALVLTNTTLERPGLSSLNGLQSGGLSGKPLGPLSNQALDFAFGLTGGKLPLVGVGGIFSAQDAWAKLALGASLVQVYTGLIFEGPGLVRNIKQGLVERLNQQRAYGLPKRVVQSKGTV</sequence>
<comment type="function">
    <text evidence="1 11">Catalyzes the conversion of dihydroorotate to orotate with quinone as electron acceptor.</text>
</comment>
<dbReference type="Gene3D" id="3.20.20.70">
    <property type="entry name" value="Aldolase class I"/>
    <property type="match status" value="1"/>
</dbReference>
<evidence type="ECO:0000256" key="3">
    <source>
        <dbReference type="ARBA" id="ARBA00005161"/>
    </source>
</evidence>
<keyword evidence="6 11" id="KW-0288">FMN</keyword>
<dbReference type="CDD" id="cd04738">
    <property type="entry name" value="DHOD_2_like"/>
    <property type="match status" value="1"/>
</dbReference>
<dbReference type="NCBIfam" id="NF003645">
    <property type="entry name" value="PRK05286.1-2"/>
    <property type="match status" value="1"/>
</dbReference>
<feature type="binding site" evidence="11">
    <location>
        <begin position="250"/>
        <end position="251"/>
    </location>
    <ligand>
        <name>substrate</name>
    </ligand>
</feature>
<feature type="binding site" evidence="11">
    <location>
        <position position="176"/>
    </location>
    <ligand>
        <name>substrate</name>
    </ligand>
</feature>
<comment type="pathway">
    <text evidence="3 11">Pyrimidine metabolism; UMP biosynthesis via de novo pathway; orotate from (S)-dihydroorotate (quinone route): step 1/1.</text>
</comment>
<feature type="binding site" evidence="11">
    <location>
        <position position="300"/>
    </location>
    <ligand>
        <name>FMN</name>
        <dbReference type="ChEBI" id="CHEBI:58210"/>
    </ligand>
</feature>
<feature type="binding site" evidence="11">
    <location>
        <position position="176"/>
    </location>
    <ligand>
        <name>FMN</name>
        <dbReference type="ChEBI" id="CHEBI:58210"/>
    </ligand>
</feature>
<proteinExistence type="inferred from homology"/>
<dbReference type="GO" id="GO:0005886">
    <property type="term" value="C:plasma membrane"/>
    <property type="evidence" value="ECO:0007669"/>
    <property type="project" value="UniProtKB-SubCell"/>
</dbReference>
<organism evidence="13 14">
    <name type="scientific">Candidatus Lambdaproteobacteria bacterium RIFOXYD2_FULL_56_26</name>
    <dbReference type="NCBI Taxonomy" id="1817773"/>
    <lineage>
        <taxon>Bacteria</taxon>
        <taxon>Pseudomonadati</taxon>
        <taxon>Pseudomonadota</taxon>
        <taxon>Candidatus Lambdaproteobacteria</taxon>
    </lineage>
</organism>